<dbReference type="EC" id="4.1.3.-" evidence="1"/>
<dbReference type="AlphaFoldDB" id="A0A166CI15"/>
<dbReference type="InterPro" id="IPR036704">
    <property type="entry name" value="RraA/RraA-like_sf"/>
</dbReference>
<dbReference type="OrthoDB" id="15246at2157"/>
<keyword evidence="2" id="KW-1185">Reference proteome</keyword>
<dbReference type="RefSeq" id="WP_067089692.1">
    <property type="nucleotide sequence ID" value="NZ_LWMV01000086.1"/>
</dbReference>
<reference evidence="1 2" key="1">
    <citation type="submission" date="2016-04" db="EMBL/GenBank/DDBJ databases">
        <title>Genome sequence of Methanobrevibacter curvatus DSM 11111.</title>
        <authorList>
            <person name="Poehlein A."/>
            <person name="Seedorf H."/>
            <person name="Daniel R."/>
        </authorList>
    </citation>
    <scope>NUCLEOTIDE SEQUENCE [LARGE SCALE GENOMIC DNA]</scope>
    <source>
        <strain evidence="1 2">DSM 11111</strain>
    </source>
</reference>
<dbReference type="PATRIC" id="fig|49547.3.peg.480"/>
<organism evidence="1 2">
    <name type="scientific">Methanobrevibacter curvatus</name>
    <dbReference type="NCBI Taxonomy" id="49547"/>
    <lineage>
        <taxon>Archaea</taxon>
        <taxon>Methanobacteriati</taxon>
        <taxon>Methanobacteriota</taxon>
        <taxon>Methanomada group</taxon>
        <taxon>Methanobacteria</taxon>
        <taxon>Methanobacteriales</taxon>
        <taxon>Methanobacteriaceae</taxon>
        <taxon>Methanobrevibacter</taxon>
    </lineage>
</organism>
<dbReference type="EC" id="4.1.3.17" evidence="1"/>
<comment type="caution">
    <text evidence="1">The sequence shown here is derived from an EMBL/GenBank/DDBJ whole genome shotgun (WGS) entry which is preliminary data.</text>
</comment>
<dbReference type="GO" id="GO:0008700">
    <property type="term" value="F:(R,S)-4-hydroxy-2-oxoglutarate aldolase activity"/>
    <property type="evidence" value="ECO:0007669"/>
    <property type="project" value="UniProtKB-EC"/>
</dbReference>
<dbReference type="PANTHER" id="PTHR33254:SF4">
    <property type="entry name" value="4-HYDROXY-4-METHYL-2-OXOGLUTARATE ALDOLASE 3-RELATED"/>
    <property type="match status" value="1"/>
</dbReference>
<sequence length="294" mass="32544">MKNKISSKNLLKSLSDKKREKYNNQLAKLKFEDIINIYDEKSIQNFAGNNNVNFAIENIDSKEFKYYSNLKYLLESASSCQISDAIYEVSNHNGVIPAIKSVNGISTYGRIKTAKTDSNDWGTSLLAIDNTEANEIIFIDSTEELFDNSVDGSFSGSFSGSKNSSKNFSAIWGELTSLSAKSRGIGATIIYGYCRDITELKKLNYPVFSCGCVPNAGKPLKNGKINIPIDSIHGYPISVESGDFIFGDDSGVVHVPKNIFKEVMAQLLKIKINELKIQDGIKKGRSIRQCLNDL</sequence>
<dbReference type="STRING" id="49547.MBCUR_04600"/>
<dbReference type="CDD" id="cd16841">
    <property type="entry name" value="RraA_family"/>
    <property type="match status" value="1"/>
</dbReference>
<dbReference type="EC" id="4.1.1.3" evidence="1"/>
<dbReference type="EMBL" id="LWMV01000086">
    <property type="protein sequence ID" value="KZX14528.1"/>
    <property type="molecule type" value="Genomic_DNA"/>
</dbReference>
<dbReference type="SUPFAM" id="SSF89562">
    <property type="entry name" value="RraA-like"/>
    <property type="match status" value="1"/>
</dbReference>
<dbReference type="Pfam" id="PF03737">
    <property type="entry name" value="RraA-like"/>
    <property type="match status" value="1"/>
</dbReference>
<proteinExistence type="predicted"/>
<dbReference type="Proteomes" id="UP000077245">
    <property type="component" value="Unassembled WGS sequence"/>
</dbReference>
<dbReference type="EC" id="4.1.3.16" evidence="1"/>
<keyword evidence="1" id="KW-0456">Lyase</keyword>
<name>A0A166CI15_9EURY</name>
<evidence type="ECO:0000313" key="1">
    <source>
        <dbReference type="EMBL" id="KZX14528.1"/>
    </source>
</evidence>
<protein>
    <submittedName>
        <fullName evidence="1">4-hydroxy-4-methyl-2-oxoglutarate aldolase</fullName>
        <ecNumber evidence="1">4.1.1.3</ecNumber>
        <ecNumber evidence="1">4.1.3.-</ecNumber>
        <ecNumber evidence="1">4.1.3.16</ecNumber>
        <ecNumber evidence="1">4.1.3.17</ecNumber>
    </submittedName>
</protein>
<dbReference type="Gene3D" id="3.50.30.40">
    <property type="entry name" value="Ribonuclease E inhibitor RraA/RraA-like"/>
    <property type="match status" value="1"/>
</dbReference>
<gene>
    <name evidence="1" type="primary">proA</name>
    <name evidence="1" type="ORF">MBCUR_04600</name>
</gene>
<dbReference type="PANTHER" id="PTHR33254">
    <property type="entry name" value="4-HYDROXY-4-METHYL-2-OXOGLUTARATE ALDOLASE 3-RELATED"/>
    <property type="match status" value="1"/>
</dbReference>
<dbReference type="GO" id="GO:0047443">
    <property type="term" value="F:4-hydroxy-4-methyl-2-oxoglutarate aldolase activity"/>
    <property type="evidence" value="ECO:0007669"/>
    <property type="project" value="UniProtKB-EC"/>
</dbReference>
<accession>A0A166CI15</accession>
<dbReference type="InterPro" id="IPR005493">
    <property type="entry name" value="RraA/RraA-like"/>
</dbReference>
<dbReference type="GO" id="GO:0008948">
    <property type="term" value="F:oxaloacetate decarboxylase activity"/>
    <property type="evidence" value="ECO:0007669"/>
    <property type="project" value="TreeGrafter"/>
</dbReference>
<evidence type="ECO:0000313" key="2">
    <source>
        <dbReference type="Proteomes" id="UP000077245"/>
    </source>
</evidence>